<dbReference type="PANTHER" id="PTHR24118">
    <property type="entry name" value="POTE ANKYRIN DOMAIN"/>
    <property type="match status" value="1"/>
</dbReference>
<feature type="repeat" description="ANK" evidence="1">
    <location>
        <begin position="328"/>
        <end position="361"/>
    </location>
</feature>
<keyword evidence="1" id="KW-0040">ANK repeat</keyword>
<dbReference type="AlphaFoldDB" id="A0A8B6DVY8"/>
<organism evidence="2 3">
    <name type="scientific">Mytilus galloprovincialis</name>
    <name type="common">Mediterranean mussel</name>
    <dbReference type="NCBI Taxonomy" id="29158"/>
    <lineage>
        <taxon>Eukaryota</taxon>
        <taxon>Metazoa</taxon>
        <taxon>Spiralia</taxon>
        <taxon>Lophotrochozoa</taxon>
        <taxon>Mollusca</taxon>
        <taxon>Bivalvia</taxon>
        <taxon>Autobranchia</taxon>
        <taxon>Pteriomorphia</taxon>
        <taxon>Mytilida</taxon>
        <taxon>Mytiloidea</taxon>
        <taxon>Mytilidae</taxon>
        <taxon>Mytilinae</taxon>
        <taxon>Mytilus</taxon>
    </lineage>
</organism>
<feature type="repeat" description="ANK" evidence="1">
    <location>
        <begin position="513"/>
        <end position="546"/>
    </location>
</feature>
<evidence type="ECO:0000313" key="2">
    <source>
        <dbReference type="EMBL" id="VDI25348.1"/>
    </source>
</evidence>
<accession>A0A8B6DVY8</accession>
<reference evidence="2" key="1">
    <citation type="submission" date="2018-11" db="EMBL/GenBank/DDBJ databases">
        <authorList>
            <person name="Alioto T."/>
            <person name="Alioto T."/>
        </authorList>
    </citation>
    <scope>NUCLEOTIDE SEQUENCE</scope>
</reference>
<dbReference type="EMBL" id="UYJE01004136">
    <property type="protein sequence ID" value="VDI25348.1"/>
    <property type="molecule type" value="Genomic_DNA"/>
</dbReference>
<dbReference type="InterPro" id="IPR002110">
    <property type="entry name" value="Ankyrin_rpt"/>
</dbReference>
<protein>
    <submittedName>
        <fullName evidence="2">Uncharacterized protein</fullName>
    </submittedName>
</protein>
<keyword evidence="3" id="KW-1185">Reference proteome</keyword>
<gene>
    <name evidence="2" type="ORF">MGAL_10B070424</name>
</gene>
<dbReference type="OrthoDB" id="432281at2759"/>
<dbReference type="Gene3D" id="1.25.40.20">
    <property type="entry name" value="Ankyrin repeat-containing domain"/>
    <property type="match status" value="3"/>
</dbReference>
<evidence type="ECO:0000256" key="1">
    <source>
        <dbReference type="PROSITE-ProRule" id="PRU00023"/>
    </source>
</evidence>
<dbReference type="InterPro" id="IPR036770">
    <property type="entry name" value="Ankyrin_rpt-contain_sf"/>
</dbReference>
<dbReference type="PROSITE" id="PS50297">
    <property type="entry name" value="ANK_REP_REGION"/>
    <property type="match status" value="2"/>
</dbReference>
<dbReference type="Proteomes" id="UP000596742">
    <property type="component" value="Unassembled WGS sequence"/>
</dbReference>
<proteinExistence type="predicted"/>
<dbReference type="PROSITE" id="PS50088">
    <property type="entry name" value="ANK_REPEAT"/>
    <property type="match status" value="2"/>
</dbReference>
<dbReference type="SMART" id="SM00248">
    <property type="entry name" value="ANK"/>
    <property type="match status" value="7"/>
</dbReference>
<comment type="caution">
    <text evidence="2">The sequence shown here is derived from an EMBL/GenBank/DDBJ whole genome shotgun (WGS) entry which is preliminary data.</text>
</comment>
<dbReference type="PANTHER" id="PTHR24118:SF99">
    <property type="entry name" value="POTE ANKYRIN DOMAIN FAMILY MEMBER 3C-RELATED"/>
    <property type="match status" value="1"/>
</dbReference>
<evidence type="ECO:0000313" key="3">
    <source>
        <dbReference type="Proteomes" id="UP000596742"/>
    </source>
</evidence>
<sequence>MPKLRETKLYQYIATKSLDELRTECYNHISSGKDVNIKDSDTGETYLHCLCDQIERFMDGNGVSIIYILACKGVDLDIQDNLGETFLHKIVRMPGAYRALVAAVRCGADMMVLDNRDRTAEDILHEEKPEGWQEMLHWWNKFKPGLYRATLADNPDRTLVEKLLKYWCRVNIVKHGKDYSVKTRLRQRAKDIDLVYLIEKYENTIEFALAALSGKTQILLGWKKRIENNPDVLKTINFNMCDWSYQRSPDSSEVPMPLLLYVWRMNRADMTELLLEYGVDSTMLYSADPSKEQGKPLFFQLLCGEQKPSEEIMYRTLQKSDLSAKNYDGQTLLYEVIKHKSSSHLVEFLLKRGINIGARDKNGQTARDFALSLNKKGGKYVKMIDQYVIDMVKNSNIQGIEALILQGYDHLLDVIDEKEELGVLSLARLTGSQYMVEMLTKVEKSKEHVDKMFRIAHKGRLAELRPLLGKKYSSAVDICGRNVCHIAVVYKRREFIKCFTDNYTTLLNKKDNLGRTPFHYAQVLLEGDELTEYMLQKGADIHVKDVLGRTPLDYKCSTCGQRSFYTLQKEVKNYAMDVYVAQTKFEESLSTAIKNGNLNQVTSLVSGLKSQSKDSDYLSRYNIILFNCLEHNQEEIAIYLIQQGMNTNIFKQYDKCNPNDQLCAMLECDHSPKSFKDVAKQKNCQRILNFLDEINDDLGKEIQEKKKADFMTFSQFGLV</sequence>
<dbReference type="SUPFAM" id="SSF48403">
    <property type="entry name" value="Ankyrin repeat"/>
    <property type="match status" value="2"/>
</dbReference>
<name>A0A8B6DVY8_MYTGA</name>